<reference evidence="6 10" key="1">
    <citation type="submission" date="2020-02" db="EMBL/GenBank/DDBJ databases">
        <authorList>
            <person name="Zhang X.-Y."/>
        </authorList>
    </citation>
    <scope>NUCLEOTIDE SEQUENCE [LARGE SCALE GENOMIC DNA]</scope>
    <source>
        <strain evidence="6 10">C33</strain>
    </source>
</reference>
<evidence type="ECO:0000256" key="2">
    <source>
        <dbReference type="ARBA" id="ARBA00022908"/>
    </source>
</evidence>
<dbReference type="Gene3D" id="1.10.443.10">
    <property type="entry name" value="Intergrase catalytic core"/>
    <property type="match status" value="1"/>
</dbReference>
<dbReference type="EMBL" id="JAAGSC010000036">
    <property type="protein sequence ID" value="NDY95055.1"/>
    <property type="molecule type" value="Genomic_DNA"/>
</dbReference>
<dbReference type="EMBL" id="JAAGSC010000043">
    <property type="protein sequence ID" value="NDY96435.1"/>
    <property type="molecule type" value="Genomic_DNA"/>
</dbReference>
<accession>A0A845URA6</accession>
<evidence type="ECO:0000313" key="8">
    <source>
        <dbReference type="EMBL" id="NDY95055.1"/>
    </source>
</evidence>
<keyword evidence="4" id="KW-0233">DNA recombination</keyword>
<evidence type="ECO:0000313" key="10">
    <source>
        <dbReference type="Proteomes" id="UP000484885"/>
    </source>
</evidence>
<feature type="domain" description="Tyr recombinase" evidence="5">
    <location>
        <begin position="79"/>
        <end position="279"/>
    </location>
</feature>
<dbReference type="InterPro" id="IPR050090">
    <property type="entry name" value="Tyrosine_recombinase_XerCD"/>
</dbReference>
<dbReference type="InterPro" id="IPR013762">
    <property type="entry name" value="Integrase-like_cat_sf"/>
</dbReference>
<dbReference type="InterPro" id="IPR011010">
    <property type="entry name" value="DNA_brk_join_enz"/>
</dbReference>
<dbReference type="PANTHER" id="PTHR30349:SF41">
    <property type="entry name" value="INTEGRASE_RECOMBINASE PROTEIN MJ0367-RELATED"/>
    <property type="match status" value="1"/>
</dbReference>
<comment type="similarity">
    <text evidence="1">Belongs to the 'phage' integrase family.</text>
</comment>
<dbReference type="PROSITE" id="PS51898">
    <property type="entry name" value="TYR_RECOMBINASE"/>
    <property type="match status" value="1"/>
</dbReference>
<evidence type="ECO:0000256" key="1">
    <source>
        <dbReference type="ARBA" id="ARBA00008857"/>
    </source>
</evidence>
<evidence type="ECO:0000313" key="7">
    <source>
        <dbReference type="EMBL" id="NDY94394.1"/>
    </source>
</evidence>
<proteinExistence type="inferred from homology"/>
<organism evidence="6 10">
    <name type="scientific">Wenzhouxiangella limi</name>
    <dbReference type="NCBI Taxonomy" id="2707351"/>
    <lineage>
        <taxon>Bacteria</taxon>
        <taxon>Pseudomonadati</taxon>
        <taxon>Pseudomonadota</taxon>
        <taxon>Gammaproteobacteria</taxon>
        <taxon>Chromatiales</taxon>
        <taxon>Wenzhouxiangellaceae</taxon>
        <taxon>Wenzhouxiangella</taxon>
    </lineage>
</organism>
<dbReference type="GO" id="GO:0006310">
    <property type="term" value="P:DNA recombination"/>
    <property type="evidence" value="ECO:0007669"/>
    <property type="project" value="UniProtKB-KW"/>
</dbReference>
<dbReference type="SUPFAM" id="SSF56349">
    <property type="entry name" value="DNA breaking-rejoining enzymes"/>
    <property type="match status" value="1"/>
</dbReference>
<evidence type="ECO:0000259" key="5">
    <source>
        <dbReference type="PROSITE" id="PS51898"/>
    </source>
</evidence>
<sequence>MHDSELRRFARYADQRNHAGPLDAELQITWARLHVLRTTAGTGTRRLETLRPFVRYYRQFEPDSVEVDPCLLGPKRGRLTPHIYTTDEIDALVRAAARLKPSDALRPATYATLLGLLAATGMRRSEALNLRDTDIDPDGRRLTIRLTKFRKHRQIPLHPSTAAALLAYRRERDQQWPLAPERSFFVGRDGMAVNASTLAAVFVNLRRSLGWRARGDYAQPRLHDLRHTFAVHRLLRWHEENLPVDQGMLWLCTYLGHAKISDTYWYLTGVPELMATAGRAFEAFTRDAEQRS</sequence>
<dbReference type="Pfam" id="PF00589">
    <property type="entry name" value="Phage_integrase"/>
    <property type="match status" value="1"/>
</dbReference>
<gene>
    <name evidence="6" type="ORF">G3I74_01330</name>
    <name evidence="7" type="ORF">G3I74_01445</name>
    <name evidence="8" type="ORF">G3I74_04865</name>
    <name evidence="9" type="ORF">G3I74_11905</name>
</gene>
<dbReference type="PANTHER" id="PTHR30349">
    <property type="entry name" value="PHAGE INTEGRASE-RELATED"/>
    <property type="match status" value="1"/>
</dbReference>
<comment type="caution">
    <text evidence="6">The sequence shown here is derived from an EMBL/GenBank/DDBJ whole genome shotgun (WGS) entry which is preliminary data.</text>
</comment>
<dbReference type="InterPro" id="IPR002104">
    <property type="entry name" value="Integrase_catalytic"/>
</dbReference>
<evidence type="ECO:0000256" key="3">
    <source>
        <dbReference type="ARBA" id="ARBA00023125"/>
    </source>
</evidence>
<keyword evidence="10" id="KW-1185">Reference proteome</keyword>
<keyword evidence="3" id="KW-0238">DNA-binding</keyword>
<name>A0A845URA6_9GAMM</name>
<dbReference type="Proteomes" id="UP000484885">
    <property type="component" value="Unassembled WGS sequence"/>
</dbReference>
<dbReference type="EMBL" id="JAAGSC010000029">
    <property type="protein sequence ID" value="NDY94394.1"/>
    <property type="molecule type" value="Genomic_DNA"/>
</dbReference>
<dbReference type="AlphaFoldDB" id="A0A845URA6"/>
<evidence type="ECO:0000313" key="6">
    <source>
        <dbReference type="EMBL" id="NDY94373.1"/>
    </source>
</evidence>
<dbReference type="EMBL" id="JAAGSC010000026">
    <property type="protein sequence ID" value="NDY94373.1"/>
    <property type="molecule type" value="Genomic_DNA"/>
</dbReference>
<dbReference type="GO" id="GO:0015074">
    <property type="term" value="P:DNA integration"/>
    <property type="evidence" value="ECO:0007669"/>
    <property type="project" value="UniProtKB-KW"/>
</dbReference>
<dbReference type="GO" id="GO:0003677">
    <property type="term" value="F:DNA binding"/>
    <property type="evidence" value="ECO:0007669"/>
    <property type="project" value="UniProtKB-KW"/>
</dbReference>
<protein>
    <submittedName>
        <fullName evidence="6">Tyrosine-type recombinase/integrase</fullName>
    </submittedName>
</protein>
<keyword evidence="2" id="KW-0229">DNA integration</keyword>
<evidence type="ECO:0000313" key="9">
    <source>
        <dbReference type="EMBL" id="NDY96435.1"/>
    </source>
</evidence>
<evidence type="ECO:0000256" key="4">
    <source>
        <dbReference type="ARBA" id="ARBA00023172"/>
    </source>
</evidence>